<comment type="caution">
    <text evidence="1">The sequence shown here is derived from an EMBL/GenBank/DDBJ whole genome shotgun (WGS) entry which is preliminary data.</text>
</comment>
<name>A0ABN7WNJ4_GIGMA</name>
<keyword evidence="2" id="KW-1185">Reference proteome</keyword>
<gene>
    <name evidence="1" type="ORF">GMARGA_LOCUS33209</name>
</gene>
<sequence length="120" mass="13719">FAIPSSIIITNYSVISQPSDYYEGYEKEDSISSTTIENNIADETINKSFQKTLPPIAEFRKQGSCKVEVIDKKAPRSHKITKNIKFLNPQALVQSKIEYLFWHSVDKHIAQIEQIEKSIS</sequence>
<proteinExistence type="predicted"/>
<dbReference type="Proteomes" id="UP000789901">
    <property type="component" value="Unassembled WGS sequence"/>
</dbReference>
<evidence type="ECO:0000313" key="2">
    <source>
        <dbReference type="Proteomes" id="UP000789901"/>
    </source>
</evidence>
<protein>
    <submittedName>
        <fullName evidence="1">39353_t:CDS:1</fullName>
    </submittedName>
</protein>
<evidence type="ECO:0000313" key="1">
    <source>
        <dbReference type="EMBL" id="CAG8836795.1"/>
    </source>
</evidence>
<accession>A0ABN7WNJ4</accession>
<organism evidence="1 2">
    <name type="scientific">Gigaspora margarita</name>
    <dbReference type="NCBI Taxonomy" id="4874"/>
    <lineage>
        <taxon>Eukaryota</taxon>
        <taxon>Fungi</taxon>
        <taxon>Fungi incertae sedis</taxon>
        <taxon>Mucoromycota</taxon>
        <taxon>Glomeromycotina</taxon>
        <taxon>Glomeromycetes</taxon>
        <taxon>Diversisporales</taxon>
        <taxon>Gigasporaceae</taxon>
        <taxon>Gigaspora</taxon>
    </lineage>
</organism>
<reference evidence="1 2" key="1">
    <citation type="submission" date="2021-06" db="EMBL/GenBank/DDBJ databases">
        <authorList>
            <person name="Kallberg Y."/>
            <person name="Tangrot J."/>
            <person name="Rosling A."/>
        </authorList>
    </citation>
    <scope>NUCLEOTIDE SEQUENCE [LARGE SCALE GENOMIC DNA]</scope>
    <source>
        <strain evidence="1 2">120-4 pot B 10/14</strain>
    </source>
</reference>
<dbReference type="EMBL" id="CAJVQB010054376">
    <property type="protein sequence ID" value="CAG8836795.1"/>
    <property type="molecule type" value="Genomic_DNA"/>
</dbReference>
<feature type="non-terminal residue" evidence="1">
    <location>
        <position position="1"/>
    </location>
</feature>